<dbReference type="OrthoDB" id="2088137at2"/>
<dbReference type="AlphaFoldDB" id="A0A1I4R673"/>
<sequence>MADQDLTDNGSGIRSLSGFAYQIRVFVYYMSKMSENGQIEFETIEDVAVRDKKIDADSLDKKSDSFRNLVEDKDRNGYYFAIQVKRTKIDNTSKLKILYNWLLLESSTTKISKYILFTEDKYGNTGKLFDISCEKLFEFVMKSNSKSNALISKVKLQYKNNYGKFKKAYDKLSTDYEFISDGKLDDRILDGFAFHFTRSGVSHLIYSLRVKELIQYINGEIISAVYNGDSYKCTFEDMMKKVEEISGRVKDSHYDPDYIAFRKSRQINLTDQAILQSREYLQLAKCKLSQQRIEEHLIYQQYYESIKDRFLEDNKLNFVDNIERTTYDNFCSVKEDLEEENKDTPLKRLNETKKMNNNYTQLDQTRFGSCISLTKKNVEEDIKISWEDEK</sequence>
<dbReference type="STRING" id="334253.SAMN04487943_12112"/>
<reference evidence="2" key="1">
    <citation type="submission" date="2016-10" db="EMBL/GenBank/DDBJ databases">
        <authorList>
            <person name="Varghese N."/>
            <person name="Submissions S."/>
        </authorList>
    </citation>
    <scope>NUCLEOTIDE SEQUENCE [LARGE SCALE GENOMIC DNA]</scope>
    <source>
        <strain evidence="2">CGMCC 1.4250</strain>
    </source>
</reference>
<keyword evidence="2" id="KW-1185">Reference proteome</keyword>
<dbReference type="EMBL" id="FOTR01000021">
    <property type="protein sequence ID" value="SFM47757.1"/>
    <property type="molecule type" value="Genomic_DNA"/>
</dbReference>
<evidence type="ECO:0000313" key="1">
    <source>
        <dbReference type="EMBL" id="SFM47757.1"/>
    </source>
</evidence>
<proteinExistence type="predicted"/>
<gene>
    <name evidence="1" type="ORF">SAMN04487943_12112</name>
</gene>
<dbReference type="Proteomes" id="UP000198565">
    <property type="component" value="Unassembled WGS sequence"/>
</dbReference>
<organism evidence="1 2">
    <name type="scientific">Gracilibacillus orientalis</name>
    <dbReference type="NCBI Taxonomy" id="334253"/>
    <lineage>
        <taxon>Bacteria</taxon>
        <taxon>Bacillati</taxon>
        <taxon>Bacillota</taxon>
        <taxon>Bacilli</taxon>
        <taxon>Bacillales</taxon>
        <taxon>Bacillaceae</taxon>
        <taxon>Gracilibacillus</taxon>
    </lineage>
</organism>
<name>A0A1I4R673_9BACI</name>
<dbReference type="RefSeq" id="WP_091486564.1">
    <property type="nucleotide sequence ID" value="NZ_FOTR01000021.1"/>
</dbReference>
<evidence type="ECO:0000313" key="2">
    <source>
        <dbReference type="Proteomes" id="UP000198565"/>
    </source>
</evidence>
<protein>
    <submittedName>
        <fullName evidence="1">Uncharacterized protein</fullName>
    </submittedName>
</protein>
<accession>A0A1I4R673</accession>